<sequence>MRPMSGIAPRLRFRRTTPSNQSGHALLSLTCSTPWVCSRMNRSTSACFVRRAFGSFGFPISRKKKTPSHGMKKIASSHAMPAVGRRFRGTTTTATMRTTMSAIRTSRAMTAVI</sequence>
<accession>A0ABN6YDE9</accession>
<evidence type="ECO:0000313" key="2">
    <source>
        <dbReference type="Proteomes" id="UP001321477"/>
    </source>
</evidence>
<proteinExistence type="predicted"/>
<dbReference type="Proteomes" id="UP001321477">
    <property type="component" value="Chromosome"/>
</dbReference>
<reference evidence="2" key="1">
    <citation type="journal article" date="2019" name="Int. J. Syst. Evol. Microbiol.">
        <title>The Global Catalogue of Microorganisms (GCM) 10K type strain sequencing project: providing services to taxonomists for standard genome sequencing and annotation.</title>
        <authorList>
            <consortium name="The Broad Institute Genomics Platform"/>
            <consortium name="The Broad Institute Genome Sequencing Center for Infectious Disease"/>
            <person name="Wu L."/>
            <person name="Ma J."/>
        </authorList>
    </citation>
    <scope>NUCLEOTIDE SEQUENCE [LARGE SCALE GENOMIC DNA]</scope>
    <source>
        <strain evidence="2">NBRC 109019</strain>
    </source>
</reference>
<dbReference type="EMBL" id="AP027734">
    <property type="protein sequence ID" value="BDZ55437.1"/>
    <property type="molecule type" value="Genomic_DNA"/>
</dbReference>
<evidence type="ECO:0000313" key="1">
    <source>
        <dbReference type="EMBL" id="BDZ55437.1"/>
    </source>
</evidence>
<organism evidence="1 2">
    <name type="scientific">Agromyces marinus</name>
    <dbReference type="NCBI Taxonomy" id="1389020"/>
    <lineage>
        <taxon>Bacteria</taxon>
        <taxon>Bacillati</taxon>
        <taxon>Actinomycetota</taxon>
        <taxon>Actinomycetes</taxon>
        <taxon>Micrococcales</taxon>
        <taxon>Microbacteriaceae</taxon>
        <taxon>Agromyces</taxon>
    </lineage>
</organism>
<gene>
    <name evidence="1" type="ORF">GCM10025870_25100</name>
</gene>
<name>A0ABN6YDE9_9MICO</name>
<protein>
    <submittedName>
        <fullName evidence="1">Uncharacterized protein</fullName>
    </submittedName>
</protein>
<keyword evidence="2" id="KW-1185">Reference proteome</keyword>